<dbReference type="EMBL" id="CAJVQC010068634">
    <property type="protein sequence ID" value="CAG8808260.1"/>
    <property type="molecule type" value="Genomic_DNA"/>
</dbReference>
<sequence length="65" mass="7426">TLVASEIYEWINSKKKYFDSTNKHGNGYEYVTHGSNVAVLKLIINVSSNYYTDKKPAAVNWIEGR</sequence>
<accession>A0ACA9RSV4</accession>
<reference evidence="1" key="1">
    <citation type="submission" date="2021-06" db="EMBL/GenBank/DDBJ databases">
        <authorList>
            <person name="Kallberg Y."/>
            <person name="Tangrot J."/>
            <person name="Rosling A."/>
        </authorList>
    </citation>
    <scope>NUCLEOTIDE SEQUENCE</scope>
    <source>
        <strain evidence="1">MA461A</strain>
    </source>
</reference>
<dbReference type="Proteomes" id="UP000789920">
    <property type="component" value="Unassembled WGS sequence"/>
</dbReference>
<evidence type="ECO:0000313" key="2">
    <source>
        <dbReference type="Proteomes" id="UP000789920"/>
    </source>
</evidence>
<feature type="non-terminal residue" evidence="1">
    <location>
        <position position="65"/>
    </location>
</feature>
<evidence type="ECO:0000313" key="1">
    <source>
        <dbReference type="EMBL" id="CAG8808260.1"/>
    </source>
</evidence>
<protein>
    <submittedName>
        <fullName evidence="1">15543_t:CDS:1</fullName>
    </submittedName>
</protein>
<comment type="caution">
    <text evidence="1">The sequence shown here is derived from an EMBL/GenBank/DDBJ whole genome shotgun (WGS) entry which is preliminary data.</text>
</comment>
<keyword evidence="2" id="KW-1185">Reference proteome</keyword>
<gene>
    <name evidence="1" type="ORF">RPERSI_LOCUS22578</name>
</gene>
<proteinExistence type="predicted"/>
<name>A0ACA9RSV4_9GLOM</name>
<feature type="non-terminal residue" evidence="1">
    <location>
        <position position="1"/>
    </location>
</feature>
<organism evidence="1 2">
    <name type="scientific">Racocetra persica</name>
    <dbReference type="NCBI Taxonomy" id="160502"/>
    <lineage>
        <taxon>Eukaryota</taxon>
        <taxon>Fungi</taxon>
        <taxon>Fungi incertae sedis</taxon>
        <taxon>Mucoromycota</taxon>
        <taxon>Glomeromycotina</taxon>
        <taxon>Glomeromycetes</taxon>
        <taxon>Diversisporales</taxon>
        <taxon>Gigasporaceae</taxon>
        <taxon>Racocetra</taxon>
    </lineage>
</organism>